<protein>
    <submittedName>
        <fullName evidence="2">Uncharacterized protein</fullName>
    </submittedName>
</protein>
<evidence type="ECO:0000313" key="3">
    <source>
        <dbReference type="Proteomes" id="UP000321197"/>
    </source>
</evidence>
<proteinExistence type="predicted"/>
<sequence>MKGNVTSVWLELLGGLLVVLGVLLAWLAFTLANQTIDPNLEKNLMRVRVDLPGFLEGVARQLSVAAAWMAGVGAVLFFGAGYLVWVFRVLLGLAALFALGVWAWLALGWA</sequence>
<feature type="transmembrane region" description="Helical" evidence="1">
    <location>
        <begin position="12"/>
        <end position="32"/>
    </location>
</feature>
<keyword evidence="1" id="KW-1133">Transmembrane helix</keyword>
<dbReference type="OrthoDB" id="27591at2"/>
<dbReference type="EMBL" id="BJXL01000009">
    <property type="protein sequence ID" value="GEM82338.1"/>
    <property type="molecule type" value="Genomic_DNA"/>
</dbReference>
<comment type="caution">
    <text evidence="2">The sequence shown here is derived from an EMBL/GenBank/DDBJ whole genome shotgun (WGS) entry which is preliminary data.</text>
</comment>
<reference evidence="2 3" key="1">
    <citation type="submission" date="2019-07" db="EMBL/GenBank/DDBJ databases">
        <title>Whole genome shotgun sequence of Meiothermus hypogaeus NBRC 106114.</title>
        <authorList>
            <person name="Hosoyama A."/>
            <person name="Uohara A."/>
            <person name="Ohji S."/>
            <person name="Ichikawa N."/>
        </authorList>
    </citation>
    <scope>NUCLEOTIDE SEQUENCE [LARGE SCALE GENOMIC DNA]</scope>
    <source>
        <strain evidence="2 3">NBRC 106114</strain>
    </source>
</reference>
<dbReference type="AlphaFoldDB" id="A0A511QYA4"/>
<dbReference type="RefSeq" id="WP_119341258.1">
    <property type="nucleotide sequence ID" value="NZ_BJXL01000009.1"/>
</dbReference>
<feature type="transmembrane region" description="Helical" evidence="1">
    <location>
        <begin position="53"/>
        <end position="79"/>
    </location>
</feature>
<organism evidence="2 3">
    <name type="scientific">Meiothermus hypogaeus NBRC 106114</name>
    <dbReference type="NCBI Taxonomy" id="1227553"/>
    <lineage>
        <taxon>Bacteria</taxon>
        <taxon>Thermotogati</taxon>
        <taxon>Deinococcota</taxon>
        <taxon>Deinococci</taxon>
        <taxon>Thermales</taxon>
        <taxon>Thermaceae</taxon>
        <taxon>Meiothermus</taxon>
    </lineage>
</organism>
<keyword evidence="1" id="KW-0812">Transmembrane</keyword>
<gene>
    <name evidence="2" type="ORF">MHY01S_05040</name>
</gene>
<dbReference type="Proteomes" id="UP000321197">
    <property type="component" value="Unassembled WGS sequence"/>
</dbReference>
<keyword evidence="1" id="KW-0472">Membrane</keyword>
<evidence type="ECO:0000256" key="1">
    <source>
        <dbReference type="SAM" id="Phobius"/>
    </source>
</evidence>
<accession>A0A511QYA4</accession>
<name>A0A511QYA4_9DEIN</name>
<evidence type="ECO:0000313" key="2">
    <source>
        <dbReference type="EMBL" id="GEM82338.1"/>
    </source>
</evidence>
<feature type="transmembrane region" description="Helical" evidence="1">
    <location>
        <begin position="85"/>
        <end position="107"/>
    </location>
</feature>